<evidence type="ECO:0000313" key="5">
    <source>
        <dbReference type="Proteomes" id="UP000799438"/>
    </source>
</evidence>
<evidence type="ECO:0000259" key="2">
    <source>
        <dbReference type="Pfam" id="PF22939"/>
    </source>
</evidence>
<gene>
    <name evidence="4" type="ORF">K452DRAFT_212880</name>
</gene>
<dbReference type="Proteomes" id="UP000799438">
    <property type="component" value="Unassembled WGS sequence"/>
</dbReference>
<dbReference type="PANTHER" id="PTHR10039:SF15">
    <property type="entry name" value="NACHT DOMAIN-CONTAINING PROTEIN"/>
    <property type="match status" value="1"/>
</dbReference>
<dbReference type="OrthoDB" id="195446at2759"/>
<dbReference type="SUPFAM" id="SSF48403">
    <property type="entry name" value="Ankyrin repeat"/>
    <property type="match status" value="1"/>
</dbReference>
<dbReference type="GeneID" id="54293701"/>
<dbReference type="InterPro" id="IPR054471">
    <property type="entry name" value="GPIID_WHD"/>
</dbReference>
<dbReference type="EMBL" id="ML995505">
    <property type="protein sequence ID" value="KAF2137259.1"/>
    <property type="molecule type" value="Genomic_DNA"/>
</dbReference>
<feature type="domain" description="Nephrocystin 3-like N-terminal" evidence="3">
    <location>
        <begin position="28"/>
        <end position="190"/>
    </location>
</feature>
<dbReference type="SMART" id="SM00248">
    <property type="entry name" value="ANK"/>
    <property type="match status" value="3"/>
</dbReference>
<evidence type="ECO:0000259" key="3">
    <source>
        <dbReference type="Pfam" id="PF24883"/>
    </source>
</evidence>
<proteinExistence type="predicted"/>
<name>A0A6A6AZB6_9PEZI</name>
<dbReference type="Pfam" id="PF24883">
    <property type="entry name" value="NPHP3_N"/>
    <property type="match status" value="1"/>
</dbReference>
<dbReference type="SUPFAM" id="SSF52540">
    <property type="entry name" value="P-loop containing nucleoside triphosphate hydrolases"/>
    <property type="match status" value="1"/>
</dbReference>
<organism evidence="4 5">
    <name type="scientific">Aplosporella prunicola CBS 121167</name>
    <dbReference type="NCBI Taxonomy" id="1176127"/>
    <lineage>
        <taxon>Eukaryota</taxon>
        <taxon>Fungi</taxon>
        <taxon>Dikarya</taxon>
        <taxon>Ascomycota</taxon>
        <taxon>Pezizomycotina</taxon>
        <taxon>Dothideomycetes</taxon>
        <taxon>Dothideomycetes incertae sedis</taxon>
        <taxon>Botryosphaeriales</taxon>
        <taxon>Aplosporellaceae</taxon>
        <taxon>Aplosporella</taxon>
    </lineage>
</organism>
<dbReference type="Gene3D" id="1.25.40.20">
    <property type="entry name" value="Ankyrin repeat-containing domain"/>
    <property type="match status" value="1"/>
</dbReference>
<evidence type="ECO:0000313" key="4">
    <source>
        <dbReference type="EMBL" id="KAF2137259.1"/>
    </source>
</evidence>
<keyword evidence="5" id="KW-1185">Reference proteome</keyword>
<protein>
    <submittedName>
        <fullName evidence="4">Uncharacterized protein</fullName>
    </submittedName>
</protein>
<dbReference type="InterPro" id="IPR027417">
    <property type="entry name" value="P-loop_NTPase"/>
</dbReference>
<dbReference type="Pfam" id="PF22939">
    <property type="entry name" value="WHD_GPIID"/>
    <property type="match status" value="1"/>
</dbReference>
<dbReference type="RefSeq" id="XP_033392977.1">
    <property type="nucleotide sequence ID" value="XM_033536205.1"/>
</dbReference>
<dbReference type="AlphaFoldDB" id="A0A6A6AZB6"/>
<feature type="non-terminal residue" evidence="4">
    <location>
        <position position="1"/>
    </location>
</feature>
<feature type="non-terminal residue" evidence="4">
    <location>
        <position position="580"/>
    </location>
</feature>
<reference evidence="4" key="1">
    <citation type="journal article" date="2020" name="Stud. Mycol.">
        <title>101 Dothideomycetes genomes: a test case for predicting lifestyles and emergence of pathogens.</title>
        <authorList>
            <person name="Haridas S."/>
            <person name="Albert R."/>
            <person name="Binder M."/>
            <person name="Bloem J."/>
            <person name="Labutti K."/>
            <person name="Salamov A."/>
            <person name="Andreopoulos B."/>
            <person name="Baker S."/>
            <person name="Barry K."/>
            <person name="Bills G."/>
            <person name="Bluhm B."/>
            <person name="Cannon C."/>
            <person name="Castanera R."/>
            <person name="Culley D."/>
            <person name="Daum C."/>
            <person name="Ezra D."/>
            <person name="Gonzalez J."/>
            <person name="Henrissat B."/>
            <person name="Kuo A."/>
            <person name="Liang C."/>
            <person name="Lipzen A."/>
            <person name="Lutzoni F."/>
            <person name="Magnuson J."/>
            <person name="Mondo S."/>
            <person name="Nolan M."/>
            <person name="Ohm R."/>
            <person name="Pangilinan J."/>
            <person name="Park H.-J."/>
            <person name="Ramirez L."/>
            <person name="Alfaro M."/>
            <person name="Sun H."/>
            <person name="Tritt A."/>
            <person name="Yoshinaga Y."/>
            <person name="Zwiers L.-H."/>
            <person name="Turgeon B."/>
            <person name="Goodwin S."/>
            <person name="Spatafora J."/>
            <person name="Crous P."/>
            <person name="Grigoriev I."/>
        </authorList>
    </citation>
    <scope>NUCLEOTIDE SEQUENCE</scope>
    <source>
        <strain evidence="4">CBS 121167</strain>
    </source>
</reference>
<feature type="domain" description="GPI inositol-deacylase winged helix" evidence="2">
    <location>
        <begin position="298"/>
        <end position="375"/>
    </location>
</feature>
<keyword evidence="1" id="KW-0677">Repeat</keyword>
<dbReference type="Pfam" id="PF12796">
    <property type="entry name" value="Ank_2"/>
    <property type="match status" value="1"/>
</dbReference>
<dbReference type="InterPro" id="IPR036770">
    <property type="entry name" value="Ankyrin_rpt-contain_sf"/>
</dbReference>
<dbReference type="PANTHER" id="PTHR10039">
    <property type="entry name" value="AMELOGENIN"/>
    <property type="match status" value="1"/>
</dbReference>
<sequence>EKRKLLEWLSPVDYASKQSEIFKRNQAGTGKWFLESPQFQDFLNGSTSTLFCPGIPGAGKTIMSSLVINELWKRFPAGDRGIAAIYFDYKKPGEQTLESVFAGILKQLVQAQPVIHGSVDKLYEAHHRSGSKPTVEELTSCLSSMSRNYQRVYLVLDALDESDTVTRRKLLAEIVKLQAQGFIQLMATSRPLQDIVEMFKGANILEVRASKDDVRLYVEKNLDFLADWEDAELEKRVVEGIVEAADGIFLLTRLHLDSLEDKVTLRDLEEALTRLPKGSEAVSKAYDSAIERIEFQKPRIRGLARQLISWVTLAKEPLSSRALEHALAIEPGVFSLDQKRTPKMKLVISACAGLVTVESERNIVRLIHYTAQEYFEAKILQWMPKALEDITNRCLTYLMLPEFSRPAPASLYNVAFKLESELISPLAHYAAQYWGKHAQGIQSQVRDLALKFLTSKYIENLSRFFPVFGIGNKTLTGLHLATFFGLSELAVILLQNGHAPNPKTDDGITPLTIAVKTRQERMIELLLTWPTVDVNIRSGLQQTPLQWALTHRDSEKIVKLLLERADIDPNARYINKNTPL</sequence>
<dbReference type="Gene3D" id="3.40.50.300">
    <property type="entry name" value="P-loop containing nucleotide triphosphate hydrolases"/>
    <property type="match status" value="1"/>
</dbReference>
<accession>A0A6A6AZB6</accession>
<dbReference type="InterPro" id="IPR056884">
    <property type="entry name" value="NPHP3-like_N"/>
</dbReference>
<dbReference type="InterPro" id="IPR002110">
    <property type="entry name" value="Ankyrin_rpt"/>
</dbReference>
<evidence type="ECO:0000256" key="1">
    <source>
        <dbReference type="ARBA" id="ARBA00022737"/>
    </source>
</evidence>